<evidence type="ECO:0000256" key="3">
    <source>
        <dbReference type="ARBA" id="ARBA00022840"/>
    </source>
</evidence>
<dbReference type="SMART" id="SM00797">
    <property type="entry name" value="AHS2"/>
    <property type="match status" value="1"/>
</dbReference>
<dbReference type="RefSeq" id="WP_306891744.1">
    <property type="nucleotide sequence ID" value="NZ_JAUSVR010000021.1"/>
</dbReference>
<keyword evidence="2" id="KW-0378">Hydrolase</keyword>
<feature type="domain" description="Carboxyltransferase" evidence="4">
    <location>
        <begin position="26"/>
        <end position="303"/>
    </location>
</feature>
<dbReference type="Proteomes" id="UP001235094">
    <property type="component" value="Unassembled WGS sequence"/>
</dbReference>
<dbReference type="PANTHER" id="PTHR43309:SF5">
    <property type="entry name" value="5-OXOPROLINASE SUBUNIT C"/>
    <property type="match status" value="1"/>
</dbReference>
<keyword evidence="1" id="KW-0547">Nucleotide-binding</keyword>
<evidence type="ECO:0000256" key="1">
    <source>
        <dbReference type="ARBA" id="ARBA00022741"/>
    </source>
</evidence>
<dbReference type="EMBL" id="JAUSVR010000021">
    <property type="protein sequence ID" value="MDQ0513100.1"/>
    <property type="molecule type" value="Genomic_DNA"/>
</dbReference>
<accession>A0ABU0LWP4</accession>
<dbReference type="InterPro" id="IPR052708">
    <property type="entry name" value="PxpC"/>
</dbReference>
<keyword evidence="3" id="KW-0067">ATP-binding</keyword>
<evidence type="ECO:0000256" key="2">
    <source>
        <dbReference type="ARBA" id="ARBA00022801"/>
    </source>
</evidence>
<keyword evidence="6" id="KW-1185">Reference proteome</keyword>
<organism evidence="5 6">
    <name type="scientific">Ancylobacter amanitiformis</name>
    <dbReference type="NCBI Taxonomy" id="217069"/>
    <lineage>
        <taxon>Bacteria</taxon>
        <taxon>Pseudomonadati</taxon>
        <taxon>Pseudomonadota</taxon>
        <taxon>Alphaproteobacteria</taxon>
        <taxon>Hyphomicrobiales</taxon>
        <taxon>Xanthobacteraceae</taxon>
        <taxon>Ancylobacter</taxon>
    </lineage>
</organism>
<proteinExistence type="predicted"/>
<evidence type="ECO:0000313" key="6">
    <source>
        <dbReference type="Proteomes" id="UP001235094"/>
    </source>
</evidence>
<evidence type="ECO:0000259" key="4">
    <source>
        <dbReference type="SMART" id="SM00797"/>
    </source>
</evidence>
<dbReference type="NCBIfam" id="TIGR00724">
    <property type="entry name" value="urea_amlyse_rel"/>
    <property type="match status" value="1"/>
</dbReference>
<name>A0ABU0LWP4_9HYPH</name>
<dbReference type="SUPFAM" id="SSF50891">
    <property type="entry name" value="Cyclophilin-like"/>
    <property type="match status" value="1"/>
</dbReference>
<dbReference type="Pfam" id="PF02626">
    <property type="entry name" value="CT_A_B"/>
    <property type="match status" value="1"/>
</dbReference>
<dbReference type="InterPro" id="IPR029000">
    <property type="entry name" value="Cyclophilin-like_dom_sf"/>
</dbReference>
<dbReference type="Gene3D" id="2.40.100.10">
    <property type="entry name" value="Cyclophilin-like"/>
    <property type="match status" value="1"/>
</dbReference>
<dbReference type="InterPro" id="IPR003778">
    <property type="entry name" value="CT_A_B"/>
</dbReference>
<gene>
    <name evidence="5" type="ORF">QOZ99_004016</name>
</gene>
<evidence type="ECO:0000313" key="5">
    <source>
        <dbReference type="EMBL" id="MDQ0513100.1"/>
    </source>
</evidence>
<dbReference type="PANTHER" id="PTHR43309">
    <property type="entry name" value="5-OXOPROLINASE SUBUNIT C"/>
    <property type="match status" value="1"/>
</dbReference>
<reference evidence="5 6" key="1">
    <citation type="submission" date="2023-07" db="EMBL/GenBank/DDBJ databases">
        <title>Genomic Encyclopedia of Type Strains, Phase IV (KMG-IV): sequencing the most valuable type-strain genomes for metagenomic binning, comparative biology and taxonomic classification.</title>
        <authorList>
            <person name="Goeker M."/>
        </authorList>
    </citation>
    <scope>NUCLEOTIDE SEQUENCE [LARGE SCALE GENOMIC DNA]</scope>
    <source>
        <strain evidence="5 6">DSM 15561</strain>
    </source>
</reference>
<comment type="caution">
    <text evidence="5">The sequence shown here is derived from an EMBL/GenBank/DDBJ whole genome shotgun (WGS) entry which is preliminary data.</text>
</comment>
<sequence>MGACLVIDRPGLFSSLQDFGRFGYQRFGISASGAMDSLSMQAANLLVGNGRGEATVELTMLGLSAVVEGGPLRLALAGADMALAINGTAADGWRAHHLAPGDRLEIGAARHGMRAYLAIAGGFDIAPTLGSRSTHSRSMIGGVDGRAVRAGDRLPARGESAGPLLALPAPYRPRGEGPIRVVLGPQDDFFTREGIATFLSARYRVSDKVDRMGAQMEGPAIAHAGGFNIVSDGIMNGSIQVPGNGRPLILLADRQTTGGYPKIATVIGPDLWRLGQARPGDEFAFTAVTAEAAALAAVEHERRIAAMAARMIECAPAGAALSSESLLAHNLIGGVCSALDPMSEP</sequence>
<protein>
    <submittedName>
        <fullName evidence="5">Biotin-dependent carboxylase-like uncharacterized protein</fullName>
    </submittedName>
</protein>